<name>A0A1Y2C200_9FUNG</name>
<dbReference type="GO" id="GO:0061630">
    <property type="term" value="F:ubiquitin protein ligase activity"/>
    <property type="evidence" value="ECO:0007669"/>
    <property type="project" value="TreeGrafter"/>
</dbReference>
<dbReference type="EMBL" id="MCGO01000033">
    <property type="protein sequence ID" value="ORY41039.1"/>
    <property type="molecule type" value="Genomic_DNA"/>
</dbReference>
<dbReference type="Proteomes" id="UP000193642">
    <property type="component" value="Unassembled WGS sequence"/>
</dbReference>
<feature type="region of interest" description="Disordered" evidence="5">
    <location>
        <begin position="372"/>
        <end position="411"/>
    </location>
</feature>
<keyword evidence="8" id="KW-1185">Reference proteome</keyword>
<dbReference type="PROSITE" id="PS50089">
    <property type="entry name" value="ZF_RING_2"/>
    <property type="match status" value="1"/>
</dbReference>
<protein>
    <recommendedName>
        <fullName evidence="6">RING-type domain-containing protein</fullName>
    </recommendedName>
</protein>
<evidence type="ECO:0000256" key="2">
    <source>
        <dbReference type="ARBA" id="ARBA00022771"/>
    </source>
</evidence>
<evidence type="ECO:0000256" key="5">
    <source>
        <dbReference type="SAM" id="MobiDB-lite"/>
    </source>
</evidence>
<gene>
    <name evidence="7" type="ORF">BCR33DRAFT_767779</name>
</gene>
<evidence type="ECO:0000256" key="4">
    <source>
        <dbReference type="PROSITE-ProRule" id="PRU00175"/>
    </source>
</evidence>
<dbReference type="AlphaFoldDB" id="A0A1Y2C200"/>
<dbReference type="OrthoDB" id="282759at2759"/>
<evidence type="ECO:0000256" key="1">
    <source>
        <dbReference type="ARBA" id="ARBA00022723"/>
    </source>
</evidence>
<dbReference type="GO" id="GO:0016567">
    <property type="term" value="P:protein ubiquitination"/>
    <property type="evidence" value="ECO:0007669"/>
    <property type="project" value="TreeGrafter"/>
</dbReference>
<keyword evidence="3" id="KW-0862">Zinc</keyword>
<feature type="compositionally biased region" description="Basic and acidic residues" evidence="5">
    <location>
        <begin position="372"/>
        <end position="383"/>
    </location>
</feature>
<dbReference type="InterPro" id="IPR013083">
    <property type="entry name" value="Znf_RING/FYVE/PHD"/>
</dbReference>
<dbReference type="GO" id="GO:0008270">
    <property type="term" value="F:zinc ion binding"/>
    <property type="evidence" value="ECO:0007669"/>
    <property type="project" value="UniProtKB-KW"/>
</dbReference>
<accession>A0A1Y2C200</accession>
<dbReference type="Gene3D" id="3.30.40.10">
    <property type="entry name" value="Zinc/RING finger domain, C3HC4 (zinc finger)"/>
    <property type="match status" value="1"/>
</dbReference>
<dbReference type="PANTHER" id="PTHR15710">
    <property type="entry name" value="E3 UBIQUITIN-PROTEIN LIGASE PRAJA"/>
    <property type="match status" value="1"/>
</dbReference>
<sequence>MHRIAQAETVFVSVRDEGSPVCVVCHLIGAHVGTALDDVLLLQPECGHVVHAHCLAPRVADDGSCACPAARCQNTWSIRRTGPCVAESIEEFQLLLLTQEDANLNAALAESESDFSDLCHSQAATINIQALNTDFTVLNLSEITTSSPTPFTLHDATHTPDTAFLRDSMQVRTCDICRQRDPYEGTFLEGHVLIQPNCNHSYHDRCLAPFLTLNECPVCKIPWHLPGTTLATIIVTNTTQEYEALFGPIPTDAMRAANIPPNYDTTVSHQPIQNPPNVTMFLHIPDNGRKTCQLCNTISPYVGTVLEDMLLTQPECNNTFHEACLAPHLPKRKCPICFVDWILPTYLVGTLTIFETEEEYDSVLRTRQKKAHEYRANEEHQRLGGESNLPPPIVHLDNLNEMPPNYHELTN</sequence>
<evidence type="ECO:0000259" key="6">
    <source>
        <dbReference type="PROSITE" id="PS50089"/>
    </source>
</evidence>
<dbReference type="PANTHER" id="PTHR15710:SF243">
    <property type="entry name" value="E3 UBIQUITIN-PROTEIN LIGASE PRAJA-2 ISOFORM X1"/>
    <property type="match status" value="1"/>
</dbReference>
<proteinExistence type="predicted"/>
<dbReference type="GO" id="GO:0005737">
    <property type="term" value="C:cytoplasm"/>
    <property type="evidence" value="ECO:0007669"/>
    <property type="project" value="TreeGrafter"/>
</dbReference>
<dbReference type="SMART" id="SM00184">
    <property type="entry name" value="RING"/>
    <property type="match status" value="3"/>
</dbReference>
<keyword evidence="1" id="KW-0479">Metal-binding</keyword>
<evidence type="ECO:0000256" key="3">
    <source>
        <dbReference type="ARBA" id="ARBA00022833"/>
    </source>
</evidence>
<evidence type="ECO:0000313" key="7">
    <source>
        <dbReference type="EMBL" id="ORY41039.1"/>
    </source>
</evidence>
<feature type="domain" description="RING-type" evidence="6">
    <location>
        <begin position="174"/>
        <end position="220"/>
    </location>
</feature>
<reference evidence="7 8" key="1">
    <citation type="submission" date="2016-07" db="EMBL/GenBank/DDBJ databases">
        <title>Pervasive Adenine N6-methylation of Active Genes in Fungi.</title>
        <authorList>
            <consortium name="DOE Joint Genome Institute"/>
            <person name="Mondo S.J."/>
            <person name="Dannebaum R.O."/>
            <person name="Kuo R.C."/>
            <person name="Labutti K."/>
            <person name="Haridas S."/>
            <person name="Kuo A."/>
            <person name="Salamov A."/>
            <person name="Ahrendt S.R."/>
            <person name="Lipzen A."/>
            <person name="Sullivan W."/>
            <person name="Andreopoulos W.B."/>
            <person name="Clum A."/>
            <person name="Lindquist E."/>
            <person name="Daum C."/>
            <person name="Ramamoorthy G.K."/>
            <person name="Gryganskyi A."/>
            <person name="Culley D."/>
            <person name="Magnuson J.K."/>
            <person name="James T.Y."/>
            <person name="O'Malley M.A."/>
            <person name="Stajich J.E."/>
            <person name="Spatafora J.W."/>
            <person name="Visel A."/>
            <person name="Grigoriev I.V."/>
        </authorList>
    </citation>
    <scope>NUCLEOTIDE SEQUENCE [LARGE SCALE GENOMIC DNA]</scope>
    <source>
        <strain evidence="7 8">JEL800</strain>
    </source>
</reference>
<dbReference type="InterPro" id="IPR001841">
    <property type="entry name" value="Znf_RING"/>
</dbReference>
<dbReference type="SUPFAM" id="SSF57850">
    <property type="entry name" value="RING/U-box"/>
    <property type="match status" value="2"/>
</dbReference>
<organism evidence="7 8">
    <name type="scientific">Rhizoclosmatium globosum</name>
    <dbReference type="NCBI Taxonomy" id="329046"/>
    <lineage>
        <taxon>Eukaryota</taxon>
        <taxon>Fungi</taxon>
        <taxon>Fungi incertae sedis</taxon>
        <taxon>Chytridiomycota</taxon>
        <taxon>Chytridiomycota incertae sedis</taxon>
        <taxon>Chytridiomycetes</taxon>
        <taxon>Chytridiales</taxon>
        <taxon>Chytriomycetaceae</taxon>
        <taxon>Rhizoclosmatium</taxon>
    </lineage>
</organism>
<comment type="caution">
    <text evidence="7">The sequence shown here is derived from an EMBL/GenBank/DDBJ whole genome shotgun (WGS) entry which is preliminary data.</text>
</comment>
<keyword evidence="2 4" id="KW-0863">Zinc-finger</keyword>
<evidence type="ECO:0000313" key="8">
    <source>
        <dbReference type="Proteomes" id="UP000193642"/>
    </source>
</evidence>